<evidence type="ECO:0000313" key="2">
    <source>
        <dbReference type="Proteomes" id="UP000242525"/>
    </source>
</evidence>
<dbReference type="EMBL" id="CCBN010000005">
    <property type="protein sequence ID" value="CDO53560.1"/>
    <property type="molecule type" value="Genomic_DNA"/>
</dbReference>
<comment type="caution">
    <text evidence="1">The sequence shown here is derived from an EMBL/GenBank/DDBJ whole genome shotgun (WGS) entry which is preliminary data.</text>
</comment>
<reference evidence="1" key="1">
    <citation type="submission" date="2014-03" db="EMBL/GenBank/DDBJ databases">
        <authorList>
            <person name="Casaregola S."/>
        </authorList>
    </citation>
    <scope>NUCLEOTIDE SEQUENCE [LARGE SCALE GENOMIC DNA]</scope>
    <source>
        <strain evidence="1">CLIB 918</strain>
    </source>
</reference>
<dbReference type="OrthoDB" id="3999883at2759"/>
<sequence length="239" mass="27217">MFNMELAVAPFMIPVAVGYAALCHFHRQTSWYIPNIVSLDEESTTTYRVIAEKGQFPLFKVIDNSNHVRYIFQGSKSSKSIFTFFEIEENGDHQIIGAVSAGIWSRVQILSPTKAQDMDELTQFAVGDIHIKHQSDAIDSYRLFELSNDDVYQWSSRGKFLEKVYNLGQKNSEIRERLAIVKTASDNKGYQITIDTEKISTSCALMTSMVSFLDQWSTILGVGGVYYPLKGFELPWRRV</sequence>
<dbReference type="AlphaFoldDB" id="A0A0J9X8I5"/>
<dbReference type="Proteomes" id="UP000242525">
    <property type="component" value="Unassembled WGS sequence"/>
</dbReference>
<protein>
    <submittedName>
        <fullName evidence="1">Uncharacterized protein</fullName>
    </submittedName>
</protein>
<organism evidence="1 2">
    <name type="scientific">Geotrichum candidum</name>
    <name type="common">Oospora lactis</name>
    <name type="synonym">Dipodascus geotrichum</name>
    <dbReference type="NCBI Taxonomy" id="1173061"/>
    <lineage>
        <taxon>Eukaryota</taxon>
        <taxon>Fungi</taxon>
        <taxon>Dikarya</taxon>
        <taxon>Ascomycota</taxon>
        <taxon>Saccharomycotina</taxon>
        <taxon>Dipodascomycetes</taxon>
        <taxon>Dipodascales</taxon>
        <taxon>Dipodascaceae</taxon>
        <taxon>Geotrichum</taxon>
    </lineage>
</organism>
<accession>A0A0J9X8I5</accession>
<name>A0A0J9X8I5_GEOCN</name>
<proteinExistence type="predicted"/>
<keyword evidence="2" id="KW-1185">Reference proteome</keyword>
<gene>
    <name evidence="1" type="ORF">BN980_GECA05s03695g</name>
</gene>
<evidence type="ECO:0000313" key="1">
    <source>
        <dbReference type="EMBL" id="CDO53560.1"/>
    </source>
</evidence>